<name>A0A9D4KAB5_DREPO</name>
<dbReference type="AlphaFoldDB" id="A0A9D4KAB5"/>
<sequence>MSTAVLEHFRDLHRTIASKYWHVSLPKVCPIRPSSTLPAPLLPSLFRRRSETTIHLRTLTILLGDPSKFWESAKSVREDARVEGSLD</sequence>
<keyword evidence="2" id="KW-1185">Reference proteome</keyword>
<comment type="caution">
    <text evidence="1">The sequence shown here is derived from an EMBL/GenBank/DDBJ whole genome shotgun (WGS) entry which is preliminary data.</text>
</comment>
<organism evidence="1 2">
    <name type="scientific">Dreissena polymorpha</name>
    <name type="common">Zebra mussel</name>
    <name type="synonym">Mytilus polymorpha</name>
    <dbReference type="NCBI Taxonomy" id="45954"/>
    <lineage>
        <taxon>Eukaryota</taxon>
        <taxon>Metazoa</taxon>
        <taxon>Spiralia</taxon>
        <taxon>Lophotrochozoa</taxon>
        <taxon>Mollusca</taxon>
        <taxon>Bivalvia</taxon>
        <taxon>Autobranchia</taxon>
        <taxon>Heteroconchia</taxon>
        <taxon>Euheterodonta</taxon>
        <taxon>Imparidentia</taxon>
        <taxon>Neoheterodontei</taxon>
        <taxon>Myida</taxon>
        <taxon>Dreissenoidea</taxon>
        <taxon>Dreissenidae</taxon>
        <taxon>Dreissena</taxon>
    </lineage>
</organism>
<evidence type="ECO:0000313" key="1">
    <source>
        <dbReference type="EMBL" id="KAH3836092.1"/>
    </source>
</evidence>
<dbReference type="Proteomes" id="UP000828390">
    <property type="component" value="Unassembled WGS sequence"/>
</dbReference>
<proteinExistence type="predicted"/>
<reference evidence="1" key="1">
    <citation type="journal article" date="2019" name="bioRxiv">
        <title>The Genome of the Zebra Mussel, Dreissena polymorpha: A Resource for Invasive Species Research.</title>
        <authorList>
            <person name="McCartney M.A."/>
            <person name="Auch B."/>
            <person name="Kono T."/>
            <person name="Mallez S."/>
            <person name="Zhang Y."/>
            <person name="Obille A."/>
            <person name="Becker A."/>
            <person name="Abrahante J.E."/>
            <person name="Garbe J."/>
            <person name="Badalamenti J.P."/>
            <person name="Herman A."/>
            <person name="Mangelson H."/>
            <person name="Liachko I."/>
            <person name="Sullivan S."/>
            <person name="Sone E.D."/>
            <person name="Koren S."/>
            <person name="Silverstein K.A.T."/>
            <person name="Beckman K.B."/>
            <person name="Gohl D.M."/>
        </authorList>
    </citation>
    <scope>NUCLEOTIDE SEQUENCE</scope>
    <source>
        <strain evidence="1">Duluth1</strain>
        <tissue evidence="1">Whole animal</tissue>
    </source>
</reference>
<evidence type="ECO:0000313" key="2">
    <source>
        <dbReference type="Proteomes" id="UP000828390"/>
    </source>
</evidence>
<dbReference type="EMBL" id="JAIWYP010000004">
    <property type="protein sequence ID" value="KAH3836092.1"/>
    <property type="molecule type" value="Genomic_DNA"/>
</dbReference>
<reference evidence="1" key="2">
    <citation type="submission" date="2020-11" db="EMBL/GenBank/DDBJ databases">
        <authorList>
            <person name="McCartney M.A."/>
            <person name="Auch B."/>
            <person name="Kono T."/>
            <person name="Mallez S."/>
            <person name="Becker A."/>
            <person name="Gohl D.M."/>
            <person name="Silverstein K.A.T."/>
            <person name="Koren S."/>
            <person name="Bechman K.B."/>
            <person name="Herman A."/>
            <person name="Abrahante J.E."/>
            <person name="Garbe J."/>
        </authorList>
    </citation>
    <scope>NUCLEOTIDE SEQUENCE</scope>
    <source>
        <strain evidence="1">Duluth1</strain>
        <tissue evidence="1">Whole animal</tissue>
    </source>
</reference>
<protein>
    <submittedName>
        <fullName evidence="1">Uncharacterized protein</fullName>
    </submittedName>
</protein>
<accession>A0A9D4KAB5</accession>
<gene>
    <name evidence="1" type="ORF">DPMN_109461</name>
</gene>